<proteinExistence type="predicted"/>
<name>A0A5C2SEZ4_9APHY</name>
<dbReference type="InterPro" id="IPR000719">
    <property type="entry name" value="Prot_kinase_dom"/>
</dbReference>
<evidence type="ECO:0000259" key="2">
    <source>
        <dbReference type="PROSITE" id="PS50011"/>
    </source>
</evidence>
<feature type="domain" description="Protein kinase" evidence="2">
    <location>
        <begin position="367"/>
        <end position="688"/>
    </location>
</feature>
<sequence length="848" mass="94321">MSENPQPPEALLSTDPWNSLISIGENNTQQFGFQGKDATQRYERIAEEALLTTIGPMPVRKFLQDFLKYDEKDKWTGQMPSPEGAFKALRELKMSGKEKCKEYDIYNPVIEALGGSESSKARCPGFVFFRTDSHGDTAHGKTAALKPDLCGYSVENAKEVQVEEGGVVARTNISLVALFIEVKAAARLDFFRDPPEGTPRNDWTFVLNLDDLDNRDARAYVKQAFGQTVAYAVEIMARQHRHCCYSISLSGTSARLIRWDRAGAIVTEAFDLVTSPTFLCEFLWCFAHVGDGIRGYDLTVRPADTHYEEVFKKVVKKYIETQTPDASSKDIEVALLDHYQPGAVSLLEVPNAVLGADGKRHLLFSRPVTHPMSGTGRATRGYWTVDAKQQEGAAARPIVMFLKDTWRADYRSGPRESAEVQTLKSLAEASKLGGENAIPNLARLVWSDDVTLRNSTLARYPDGEVREVWSDEPILQSTRTQDYLTADWLCSTPEMRKRLMVRIVKRTHSRLLLSVAGYPLNRFTGTQELLYVAKDVLDTLAKASAKAGIVHRDVTPLNIIMVRKQGALRRTGYLIDWDLACKTDEPRDGHPYSATWQFVCAKIAVGAKPDLYEPQYDVESLFYVVLHICLLWIPHQAPRDAIADTIQLMFEPGKVLNGATSSNGKIEDMWARVHTARHTWPQPLQSWMAGMMDIIYLRAFSPSDVVNFWANFLETNNLPAGDRAHIPLIVGDLAWDIPRTMLDPSLSRIQATVSAPTPTVPSKRTFKQLQEFEALALGSTSQVAAGGGSHASGKAPSRTVAPLPQRPRDQPTSSAPQNLPSPQKVGPRNYAFTQSGSGPPAKKLRKEK</sequence>
<dbReference type="PANTHER" id="PTHR38248:SF2">
    <property type="entry name" value="FUNK1 11"/>
    <property type="match status" value="1"/>
</dbReference>
<accession>A0A5C2SEZ4</accession>
<dbReference type="OrthoDB" id="2742759at2759"/>
<dbReference type="GO" id="GO:0004672">
    <property type="term" value="F:protein kinase activity"/>
    <property type="evidence" value="ECO:0007669"/>
    <property type="project" value="InterPro"/>
</dbReference>
<dbReference type="Gene3D" id="1.10.510.10">
    <property type="entry name" value="Transferase(Phosphotransferase) domain 1"/>
    <property type="match status" value="1"/>
</dbReference>
<dbReference type="Proteomes" id="UP000313359">
    <property type="component" value="Unassembled WGS sequence"/>
</dbReference>
<organism evidence="3 4">
    <name type="scientific">Lentinus tigrinus ALCF2SS1-6</name>
    <dbReference type="NCBI Taxonomy" id="1328759"/>
    <lineage>
        <taxon>Eukaryota</taxon>
        <taxon>Fungi</taxon>
        <taxon>Dikarya</taxon>
        <taxon>Basidiomycota</taxon>
        <taxon>Agaricomycotina</taxon>
        <taxon>Agaricomycetes</taxon>
        <taxon>Polyporales</taxon>
        <taxon>Polyporaceae</taxon>
        <taxon>Lentinus</taxon>
    </lineage>
</organism>
<reference evidence="3" key="1">
    <citation type="journal article" date="2018" name="Genome Biol. Evol.">
        <title>Genomics and development of Lentinus tigrinus, a white-rot wood-decaying mushroom with dimorphic fruiting bodies.</title>
        <authorList>
            <person name="Wu B."/>
            <person name="Xu Z."/>
            <person name="Knudson A."/>
            <person name="Carlson A."/>
            <person name="Chen N."/>
            <person name="Kovaka S."/>
            <person name="LaButti K."/>
            <person name="Lipzen A."/>
            <person name="Pennachio C."/>
            <person name="Riley R."/>
            <person name="Schakwitz W."/>
            <person name="Umezawa K."/>
            <person name="Ohm R.A."/>
            <person name="Grigoriev I.V."/>
            <person name="Nagy L.G."/>
            <person name="Gibbons J."/>
            <person name="Hibbett D."/>
        </authorList>
    </citation>
    <scope>NUCLEOTIDE SEQUENCE [LARGE SCALE GENOMIC DNA]</scope>
    <source>
        <strain evidence="3">ALCF2SS1-6</strain>
    </source>
</reference>
<feature type="compositionally biased region" description="Polar residues" evidence="1">
    <location>
        <begin position="810"/>
        <end position="821"/>
    </location>
</feature>
<dbReference type="SUPFAM" id="SSF56112">
    <property type="entry name" value="Protein kinase-like (PK-like)"/>
    <property type="match status" value="1"/>
</dbReference>
<dbReference type="EMBL" id="ML122259">
    <property type="protein sequence ID" value="RPD62300.1"/>
    <property type="molecule type" value="Genomic_DNA"/>
</dbReference>
<feature type="region of interest" description="Disordered" evidence="1">
    <location>
        <begin position="783"/>
        <end position="848"/>
    </location>
</feature>
<dbReference type="InterPro" id="IPR011009">
    <property type="entry name" value="Kinase-like_dom_sf"/>
</dbReference>
<dbReference type="STRING" id="1328759.A0A5C2SEZ4"/>
<keyword evidence="4" id="KW-1185">Reference proteome</keyword>
<dbReference type="AlphaFoldDB" id="A0A5C2SEZ4"/>
<dbReference type="PANTHER" id="PTHR38248">
    <property type="entry name" value="FUNK1 6"/>
    <property type="match status" value="1"/>
</dbReference>
<dbReference type="Pfam" id="PF17667">
    <property type="entry name" value="Pkinase_fungal"/>
    <property type="match status" value="1"/>
</dbReference>
<dbReference type="GO" id="GO:0005524">
    <property type="term" value="F:ATP binding"/>
    <property type="evidence" value="ECO:0007669"/>
    <property type="project" value="InterPro"/>
</dbReference>
<protein>
    <recommendedName>
        <fullName evidence="2">Protein kinase domain-containing protein</fullName>
    </recommendedName>
</protein>
<gene>
    <name evidence="3" type="ORF">L227DRAFT_609536</name>
</gene>
<evidence type="ECO:0000313" key="3">
    <source>
        <dbReference type="EMBL" id="RPD62300.1"/>
    </source>
</evidence>
<dbReference type="PROSITE" id="PS50011">
    <property type="entry name" value="PROTEIN_KINASE_DOM"/>
    <property type="match status" value="1"/>
</dbReference>
<evidence type="ECO:0000313" key="4">
    <source>
        <dbReference type="Proteomes" id="UP000313359"/>
    </source>
</evidence>
<dbReference type="InterPro" id="IPR040976">
    <property type="entry name" value="Pkinase_fungal"/>
</dbReference>
<evidence type="ECO:0000256" key="1">
    <source>
        <dbReference type="SAM" id="MobiDB-lite"/>
    </source>
</evidence>